<keyword evidence="2" id="KW-1185">Reference proteome</keyword>
<evidence type="ECO:0000313" key="2">
    <source>
        <dbReference type="Proteomes" id="UP000186914"/>
    </source>
</evidence>
<dbReference type="AlphaFoldDB" id="A0A1N7FB86"/>
<dbReference type="Proteomes" id="UP000186914">
    <property type="component" value="Unassembled WGS sequence"/>
</dbReference>
<sequence>MGRVIFGYVNLSDQMLQISSDLLGSSSTIAPQTLETGCNKFVAELATNPSK</sequence>
<accession>A0A1N7FB86</accession>
<name>A0A1N7FB86_9EURY</name>
<proteinExistence type="predicted"/>
<protein>
    <submittedName>
        <fullName evidence="1">Uncharacterized protein</fullName>
    </submittedName>
</protein>
<organism evidence="1 2">
    <name type="scientific">Haladaptatus litoreus</name>
    <dbReference type="NCBI Taxonomy" id="553468"/>
    <lineage>
        <taxon>Archaea</taxon>
        <taxon>Methanobacteriati</taxon>
        <taxon>Methanobacteriota</taxon>
        <taxon>Stenosarchaea group</taxon>
        <taxon>Halobacteria</taxon>
        <taxon>Halobacteriales</taxon>
        <taxon>Haladaptataceae</taxon>
        <taxon>Haladaptatus</taxon>
    </lineage>
</organism>
<evidence type="ECO:0000313" key="1">
    <source>
        <dbReference type="EMBL" id="SIR97485.1"/>
    </source>
</evidence>
<gene>
    <name evidence="1" type="ORF">SAMN05421858_4892</name>
</gene>
<dbReference type="EMBL" id="FTNO01000008">
    <property type="protein sequence ID" value="SIR97485.1"/>
    <property type="molecule type" value="Genomic_DNA"/>
</dbReference>
<reference evidence="2" key="1">
    <citation type="submission" date="2017-01" db="EMBL/GenBank/DDBJ databases">
        <authorList>
            <person name="Varghese N."/>
            <person name="Submissions S."/>
        </authorList>
    </citation>
    <scope>NUCLEOTIDE SEQUENCE [LARGE SCALE GENOMIC DNA]</scope>
    <source>
        <strain evidence="2">CGMCC 1.7737</strain>
    </source>
</reference>